<name>A0ABQ4E5W1_9ACTN</name>
<keyword evidence="1" id="KW-0472">Membrane</keyword>
<evidence type="ECO:0000256" key="1">
    <source>
        <dbReference type="SAM" id="Phobius"/>
    </source>
</evidence>
<keyword evidence="1" id="KW-1133">Transmembrane helix</keyword>
<gene>
    <name evidence="2" type="ORF">Pen02_46380</name>
</gene>
<evidence type="ECO:0008006" key="4">
    <source>
        <dbReference type="Google" id="ProtNLM"/>
    </source>
</evidence>
<proteinExistence type="predicted"/>
<dbReference type="RefSeq" id="WP_203868122.1">
    <property type="nucleotide sequence ID" value="NZ_BONW01000021.1"/>
</dbReference>
<accession>A0ABQ4E5W1</accession>
<feature type="transmembrane region" description="Helical" evidence="1">
    <location>
        <begin position="157"/>
        <end position="175"/>
    </location>
</feature>
<sequence length="229" mass="23366">MTALARMRLAGFVRTARALPPLITGLVALSVLYGGGAAQAAEAYGVSAVVLFPVLAWQTKLLLDTEPDIQRRLAVVAAGRRAELTGGLVAALLAGLALVPIALVLPWLVGGVTGPERPGDLPIGLGLAVGLWAHLLVLPVAVALGALASRAATSSPLYGLTALVGGVVGAYVFGLKDSVLPWIAPPVLATARVSTGGPTGWSVALLTGHALLWSALALAGYAWLRRRRT</sequence>
<dbReference type="Proteomes" id="UP000646749">
    <property type="component" value="Unassembled WGS sequence"/>
</dbReference>
<keyword evidence="1" id="KW-0812">Transmembrane</keyword>
<feature type="transmembrane region" description="Helical" evidence="1">
    <location>
        <begin position="84"/>
        <end position="109"/>
    </location>
</feature>
<feature type="transmembrane region" description="Helical" evidence="1">
    <location>
        <begin position="201"/>
        <end position="224"/>
    </location>
</feature>
<evidence type="ECO:0000313" key="2">
    <source>
        <dbReference type="EMBL" id="GIG89702.1"/>
    </source>
</evidence>
<evidence type="ECO:0000313" key="3">
    <source>
        <dbReference type="Proteomes" id="UP000646749"/>
    </source>
</evidence>
<feature type="transmembrane region" description="Helical" evidence="1">
    <location>
        <begin position="121"/>
        <end position="145"/>
    </location>
</feature>
<comment type="caution">
    <text evidence="2">The sequence shown here is derived from an EMBL/GenBank/DDBJ whole genome shotgun (WGS) entry which is preliminary data.</text>
</comment>
<keyword evidence="3" id="KW-1185">Reference proteome</keyword>
<organism evidence="2 3">
    <name type="scientific">Plantactinospora endophytica</name>
    <dbReference type="NCBI Taxonomy" id="673535"/>
    <lineage>
        <taxon>Bacteria</taxon>
        <taxon>Bacillati</taxon>
        <taxon>Actinomycetota</taxon>
        <taxon>Actinomycetes</taxon>
        <taxon>Micromonosporales</taxon>
        <taxon>Micromonosporaceae</taxon>
        <taxon>Plantactinospora</taxon>
    </lineage>
</organism>
<protein>
    <recommendedName>
        <fullName evidence="4">ABC transporter permease</fullName>
    </recommendedName>
</protein>
<reference evidence="2 3" key="1">
    <citation type="submission" date="2021-01" db="EMBL/GenBank/DDBJ databases">
        <title>Whole genome shotgun sequence of Plantactinospora endophytica NBRC 110450.</title>
        <authorList>
            <person name="Komaki H."/>
            <person name="Tamura T."/>
        </authorList>
    </citation>
    <scope>NUCLEOTIDE SEQUENCE [LARGE SCALE GENOMIC DNA]</scope>
    <source>
        <strain evidence="2 3">NBRC 110450</strain>
    </source>
</reference>
<dbReference type="EMBL" id="BONW01000021">
    <property type="protein sequence ID" value="GIG89702.1"/>
    <property type="molecule type" value="Genomic_DNA"/>
</dbReference>